<dbReference type="Proteomes" id="UP000774699">
    <property type="component" value="Unassembled WGS sequence"/>
</dbReference>
<dbReference type="SUPFAM" id="SSF55315">
    <property type="entry name" value="L30e-like"/>
    <property type="match status" value="1"/>
</dbReference>
<keyword evidence="2 5" id="KW-0689">Ribosomal protein</keyword>
<dbReference type="GO" id="GO:0003723">
    <property type="term" value="F:RNA binding"/>
    <property type="evidence" value="ECO:0007669"/>
    <property type="project" value="InterPro"/>
</dbReference>
<dbReference type="GO" id="GO:0022625">
    <property type="term" value="C:cytosolic large ribosomal subunit"/>
    <property type="evidence" value="ECO:0007669"/>
    <property type="project" value="InterPro"/>
</dbReference>
<gene>
    <name evidence="5" type="primary">rpl30e</name>
    <name evidence="7" type="ORF">FJY86_01115</name>
</gene>
<dbReference type="Gene3D" id="3.30.1330.30">
    <property type="match status" value="1"/>
</dbReference>
<evidence type="ECO:0000256" key="4">
    <source>
        <dbReference type="ARBA" id="ARBA00035231"/>
    </source>
</evidence>
<sequence>MDHAEAGKEIRRAVDTGKVLFGTKESLYSLKHGEGLLLILTKNAPVLNVEEMTHIATLASVPVYTFAGNGLELGSVCGKPYVISALLVTDAGKSKVLQLGEANTQVAETAVETSKKGRKKRAAN</sequence>
<reference evidence="7" key="1">
    <citation type="submission" date="2019-03" db="EMBL/GenBank/DDBJ databases">
        <title>Lake Tanganyika Metagenome-Assembled Genomes (MAGs).</title>
        <authorList>
            <person name="Tran P."/>
        </authorList>
    </citation>
    <scope>NUCLEOTIDE SEQUENCE</scope>
    <source>
        <strain evidence="7">M_DeepCast_50m_m2_156</strain>
    </source>
</reference>
<evidence type="ECO:0000256" key="1">
    <source>
        <dbReference type="ARBA" id="ARBA00007326"/>
    </source>
</evidence>
<dbReference type="Pfam" id="PF01248">
    <property type="entry name" value="Ribosomal_L7Ae"/>
    <property type="match status" value="1"/>
</dbReference>
<evidence type="ECO:0000259" key="6">
    <source>
        <dbReference type="Pfam" id="PF01248"/>
    </source>
</evidence>
<feature type="domain" description="Ribosomal protein eL8/eL30/eS12/Gadd45" evidence="6">
    <location>
        <begin position="8"/>
        <end position="97"/>
    </location>
</feature>
<proteinExistence type="inferred from homology"/>
<organism evidence="7 8">
    <name type="scientific">Candidatus Iainarchaeum sp</name>
    <dbReference type="NCBI Taxonomy" id="3101447"/>
    <lineage>
        <taxon>Archaea</taxon>
        <taxon>Candidatus Iainarchaeota</taxon>
        <taxon>Candidatus Iainarchaeia</taxon>
        <taxon>Candidatus Iainarchaeales</taxon>
        <taxon>Candidatus Iainarchaeaceae</taxon>
        <taxon>Candidatus Iainarchaeum</taxon>
    </lineage>
</organism>
<dbReference type="GO" id="GO:0003735">
    <property type="term" value="F:structural constituent of ribosome"/>
    <property type="evidence" value="ECO:0007669"/>
    <property type="project" value="InterPro"/>
</dbReference>
<comment type="caution">
    <text evidence="7">The sequence shown here is derived from an EMBL/GenBank/DDBJ whole genome shotgun (WGS) entry which is preliminary data.</text>
</comment>
<dbReference type="InterPro" id="IPR004038">
    <property type="entry name" value="Ribosomal_eL8/eL30/eS12/Gad45"/>
</dbReference>
<accession>A0A8T4C6J9</accession>
<comment type="similarity">
    <text evidence="1 5">Belongs to the eukaryotic ribosomal protein eL30 family.</text>
</comment>
<evidence type="ECO:0000313" key="7">
    <source>
        <dbReference type="EMBL" id="MBM3281927.1"/>
    </source>
</evidence>
<dbReference type="InterPro" id="IPR039109">
    <property type="entry name" value="Ribosomal_eL30-like"/>
</dbReference>
<evidence type="ECO:0000256" key="2">
    <source>
        <dbReference type="ARBA" id="ARBA00022980"/>
    </source>
</evidence>
<keyword evidence="3 5" id="KW-0687">Ribonucleoprotein</keyword>
<protein>
    <recommendedName>
        <fullName evidence="4 5">Large ribosomal subunit protein eL30</fullName>
    </recommendedName>
</protein>
<dbReference type="InterPro" id="IPR022991">
    <property type="entry name" value="Ribosomal_eL30_CS"/>
</dbReference>
<evidence type="ECO:0000256" key="5">
    <source>
        <dbReference type="HAMAP-Rule" id="MF_00481"/>
    </source>
</evidence>
<dbReference type="GO" id="GO:0006412">
    <property type="term" value="P:translation"/>
    <property type="evidence" value="ECO:0007669"/>
    <property type="project" value="UniProtKB-UniRule"/>
</dbReference>
<name>A0A8T4C6J9_9ARCH</name>
<dbReference type="PROSITE" id="PS00993">
    <property type="entry name" value="RIBOSOMAL_L30E_2"/>
    <property type="match status" value="1"/>
</dbReference>
<evidence type="ECO:0000256" key="3">
    <source>
        <dbReference type="ARBA" id="ARBA00023274"/>
    </source>
</evidence>
<evidence type="ECO:0000313" key="8">
    <source>
        <dbReference type="Proteomes" id="UP000774699"/>
    </source>
</evidence>
<dbReference type="AlphaFoldDB" id="A0A8T4C6J9"/>
<dbReference type="InterPro" id="IPR029064">
    <property type="entry name" value="Ribosomal_eL30-like_sf"/>
</dbReference>
<dbReference type="InterPro" id="IPR000231">
    <property type="entry name" value="Ribosomal_eL30"/>
</dbReference>
<dbReference type="PANTHER" id="PTHR11449">
    <property type="entry name" value="RIBOSOMAL PROTEIN L30"/>
    <property type="match status" value="1"/>
</dbReference>
<dbReference type="EMBL" id="VGJJ01000004">
    <property type="protein sequence ID" value="MBM3281927.1"/>
    <property type="molecule type" value="Genomic_DNA"/>
</dbReference>
<dbReference type="NCBIfam" id="NF002172">
    <property type="entry name" value="PRK01018.1"/>
    <property type="match status" value="1"/>
</dbReference>
<dbReference type="HAMAP" id="MF_00481">
    <property type="entry name" value="Ribosomal_eL30"/>
    <property type="match status" value="1"/>
</dbReference>